<dbReference type="InterPro" id="IPR025194">
    <property type="entry name" value="RodZ-like_C"/>
</dbReference>
<feature type="compositionally biased region" description="Acidic residues" evidence="1">
    <location>
        <begin position="173"/>
        <end position="186"/>
    </location>
</feature>
<name>A0A516KFV0_9BACI</name>
<dbReference type="GO" id="GO:0003677">
    <property type="term" value="F:DNA binding"/>
    <property type="evidence" value="ECO:0007669"/>
    <property type="project" value="InterPro"/>
</dbReference>
<dbReference type="Pfam" id="PF13413">
    <property type="entry name" value="HTH_25"/>
    <property type="match status" value="1"/>
</dbReference>
<dbReference type="RefSeq" id="WP_143893637.1">
    <property type="nucleotide sequence ID" value="NZ_CP041666.1"/>
</dbReference>
<dbReference type="Gene3D" id="1.10.260.40">
    <property type="entry name" value="lambda repressor-like DNA-binding domains"/>
    <property type="match status" value="1"/>
</dbReference>
<dbReference type="PANTHER" id="PTHR34475:SF1">
    <property type="entry name" value="CYTOSKELETON PROTEIN RODZ"/>
    <property type="match status" value="1"/>
</dbReference>
<keyword evidence="5" id="KW-1185">Reference proteome</keyword>
<dbReference type="Proteomes" id="UP000315215">
    <property type="component" value="Chromosome"/>
</dbReference>
<dbReference type="AlphaFoldDB" id="A0A516KFV0"/>
<accession>A0A516KFV0</accession>
<evidence type="ECO:0000313" key="5">
    <source>
        <dbReference type="Proteomes" id="UP000315215"/>
    </source>
</evidence>
<organism evidence="4 5">
    <name type="scientific">Radiobacillus deserti</name>
    <dbReference type="NCBI Taxonomy" id="2594883"/>
    <lineage>
        <taxon>Bacteria</taxon>
        <taxon>Bacillati</taxon>
        <taxon>Bacillota</taxon>
        <taxon>Bacilli</taxon>
        <taxon>Bacillales</taxon>
        <taxon>Bacillaceae</taxon>
        <taxon>Radiobacillus</taxon>
    </lineage>
</organism>
<dbReference type="PANTHER" id="PTHR34475">
    <property type="match status" value="1"/>
</dbReference>
<keyword evidence="2" id="KW-0472">Membrane</keyword>
<reference evidence="4 5" key="1">
    <citation type="submission" date="2019-07" db="EMBL/GenBank/DDBJ databases">
        <authorList>
            <person name="Li J."/>
        </authorList>
    </citation>
    <scope>NUCLEOTIDE SEQUENCE [LARGE SCALE GENOMIC DNA]</scope>
    <source>
        <strain evidence="4 5">TKL69</strain>
    </source>
</reference>
<sequence length="302" mass="33421">MELGAKLKEAREARNLSLEDVQKVTKIQTRYLQAIEKGNFSAMPGSFYVRAFVKEYATAVGLDADLFMEEHASELPKASNESSVQYSRVRSRNETTSTKSPAIFSFLPTLIVVLLIVGIFFLVWYFISTNDDGKSEEQVKTGGPDEVLVGDSGSTSEEKPEDTTEDTGSGDTTADDTEEQPEEPTNEPELKLVEETTDGAEGVTTYDLVNAEDSVQLVLNTDNEHWLEIENDKGKSFYNGMFAAAQAPQEIDLTGEERVHLRFGNPRDLKITVNGVDLQLPETVENGQIHQVWINLNASATE</sequence>
<keyword evidence="2" id="KW-0812">Transmembrane</keyword>
<protein>
    <submittedName>
        <fullName evidence="4">Helix-turn-helix domain-containing protein</fullName>
    </submittedName>
</protein>
<dbReference type="InterPro" id="IPR050400">
    <property type="entry name" value="Bact_Cytoskel_RodZ"/>
</dbReference>
<evidence type="ECO:0000313" key="4">
    <source>
        <dbReference type="EMBL" id="QDP40246.1"/>
    </source>
</evidence>
<keyword evidence="2" id="KW-1133">Transmembrane helix</keyword>
<dbReference type="PROSITE" id="PS50943">
    <property type="entry name" value="HTH_CROC1"/>
    <property type="match status" value="1"/>
</dbReference>
<dbReference type="SUPFAM" id="SSF47413">
    <property type="entry name" value="lambda repressor-like DNA-binding domains"/>
    <property type="match status" value="1"/>
</dbReference>
<dbReference type="EMBL" id="CP041666">
    <property type="protein sequence ID" value="QDP40246.1"/>
    <property type="molecule type" value="Genomic_DNA"/>
</dbReference>
<feature type="domain" description="HTH cro/C1-type" evidence="3">
    <location>
        <begin position="7"/>
        <end position="39"/>
    </location>
</feature>
<dbReference type="Pfam" id="PF13464">
    <property type="entry name" value="RodZ_C"/>
    <property type="match status" value="1"/>
</dbReference>
<feature type="transmembrane region" description="Helical" evidence="2">
    <location>
        <begin position="102"/>
        <end position="127"/>
    </location>
</feature>
<feature type="region of interest" description="Disordered" evidence="1">
    <location>
        <begin position="134"/>
        <end position="194"/>
    </location>
</feature>
<dbReference type="KEGG" id="aqt:FN924_08710"/>
<evidence type="ECO:0000256" key="2">
    <source>
        <dbReference type="SAM" id="Phobius"/>
    </source>
</evidence>
<dbReference type="OrthoDB" id="9797543at2"/>
<evidence type="ECO:0000259" key="3">
    <source>
        <dbReference type="PROSITE" id="PS50943"/>
    </source>
</evidence>
<dbReference type="InterPro" id="IPR010982">
    <property type="entry name" value="Lambda_DNA-bd_dom_sf"/>
</dbReference>
<dbReference type="CDD" id="cd00093">
    <property type="entry name" value="HTH_XRE"/>
    <property type="match status" value="1"/>
</dbReference>
<evidence type="ECO:0000256" key="1">
    <source>
        <dbReference type="SAM" id="MobiDB-lite"/>
    </source>
</evidence>
<dbReference type="InterPro" id="IPR001387">
    <property type="entry name" value="Cro/C1-type_HTH"/>
</dbReference>
<gene>
    <name evidence="4" type="ORF">FN924_08710</name>
</gene>
<proteinExistence type="predicted"/>